<name>A0A8C6HFD7_MUSSI</name>
<dbReference type="Pfam" id="PF04818">
    <property type="entry name" value="CID"/>
    <property type="match status" value="1"/>
</dbReference>
<feature type="compositionally biased region" description="Low complexity" evidence="8">
    <location>
        <begin position="381"/>
        <end position="408"/>
    </location>
</feature>
<comment type="subcellular location">
    <subcellularLocation>
        <location evidence="1">Nucleus</location>
    </subcellularLocation>
</comment>
<reference evidence="11" key="1">
    <citation type="submission" date="2025-08" db="UniProtKB">
        <authorList>
            <consortium name="Ensembl"/>
        </authorList>
    </citation>
    <scope>IDENTIFICATION</scope>
</reference>
<dbReference type="GeneTree" id="ENSGT00530000063946"/>
<dbReference type="Pfam" id="PF00076">
    <property type="entry name" value="RRM_1"/>
    <property type="match status" value="1"/>
</dbReference>
<evidence type="ECO:0000256" key="2">
    <source>
        <dbReference type="ARBA" id="ARBA00022553"/>
    </source>
</evidence>
<dbReference type="Proteomes" id="UP000694415">
    <property type="component" value="Unplaced"/>
</dbReference>
<feature type="compositionally biased region" description="Polar residues" evidence="8">
    <location>
        <begin position="1129"/>
        <end position="1138"/>
    </location>
</feature>
<feature type="domain" description="CID" evidence="10">
    <location>
        <begin position="1"/>
        <end position="139"/>
    </location>
</feature>
<sequence length="1176" mass="128312">MDAVNAFNQELFSLMDMKPPISRAKMILITKAAIKAIKLYKHVVQIVEKFIKKCKPEYKVPGLYVIDSIVRQSRHQFGTDKDVFGPRFSKNITATFQYLYLCPSEDKSKIVRVLNLWQKNGVFKIEIIQPLLDMAAGTSNAPPVAENVTNNEGSPPPPVKISSELAQAPTNSMPTVAQLPSSDAFAAVAQLFQTTQGQQLQQILQTFQQPPQPQSPALDSAVMAQVQAITAQLKTAPTQPPEQKTAFDKKLLDRFDYDDEPEAVEDSKKEDAAAISTAALATAAPPAPTAATPAVATAVPVPSATSPPPPQAPFGYPGDGVQQPAYTQHQSMDQFQPRMMPIQQDTMHHQVPLPPNGQMPGFGLLSAPPPFPPMPQPGMPQPGMAQPGLAQPGMAQPGMPQPGMAQPGVSPAPPVQPTFQSTFQPQNEPHSQKPHQQEMEVEQPCVTEVRRHVPESRKSRSRSASRSPKRRRSRSGSRSRRSRHRRSRSRSRDRRRHSPRSRSQERRDREKERERRQKGLPQIKSETASVCSTTLWVGQLDKRTTQQDVASLLEEFGPIESINMIPPRGCAYIVMVHRQDAYRALQKLSRGNYKVNQKSIKIAWALNKGIKADYKQYWDVELGVTYIPWDKVKAEELESFCEGGMLDSDTLNPDWKGIPKKPDNEVAQNGGAEASHTEPVSPIPKPVPVPVPPIPVPAPITVPPPQVPPHQPGPPVVGALQPPAFTPPLGMPPPGFGPGVPPPPPPPPFLRPGFNPMHLPPGFLPPGPPPPITPPVSIPPPHTPPISIPNSTIAGINEDTTKDLSIGNPIPTVVSGARGNAESGDSAKMYGSAGPPAAPTSLPTPPVTQPVSLLGTQGVAPGPVIGLQAPSTGLLGARPGLIPLQRPPGMPPPHLQRFPMMPPRPMPPHMMHRGPPPGPGGFAMPPPHGMKGPFPPHGPFVRPGGMPGLGGPGPGPGASEDRDGRQQQPQQQPPPQQQQQQQQPQQQPPQQSQSQQPAPSQQPVPAQQQPPQFRNDSRQQFNSGRDQERFGRRSFGSRVENDRERYGSRNDDRDNSNRERREWGRRSPDRDRHRDLEERSRRSSGHRDRDRDSRDRESRREKEENRGKEKHEVADRAGGNKAVEPPLSQVGTIDTVSELNKGEAMATVVKPEESPAEATSPVGPEKDPGSAAEPPR</sequence>
<dbReference type="Gene3D" id="1.25.40.90">
    <property type="match status" value="1"/>
</dbReference>
<keyword evidence="12" id="KW-1185">Reference proteome</keyword>
<evidence type="ECO:0000313" key="12">
    <source>
        <dbReference type="Proteomes" id="UP000694415"/>
    </source>
</evidence>
<feature type="compositionally biased region" description="Pro residues" evidence="8">
    <location>
        <begin position="905"/>
        <end position="938"/>
    </location>
</feature>
<dbReference type="SUPFAM" id="SSF48464">
    <property type="entry name" value="ENTH/VHS domain"/>
    <property type="match status" value="1"/>
</dbReference>
<dbReference type="FunFam" id="3.30.70.330:FF:000094">
    <property type="entry name" value="SR-related CTD associated factor 8"/>
    <property type="match status" value="1"/>
</dbReference>
<dbReference type="Ensembl" id="ENSMSIT00000026278.1">
    <property type="protein sequence ID" value="ENSMSIP00000020812.1"/>
    <property type="gene ID" value="ENSMSIG00000017298.1"/>
</dbReference>
<feature type="region of interest" description="Disordered" evidence="8">
    <location>
        <begin position="348"/>
        <end position="524"/>
    </location>
</feature>
<dbReference type="SMART" id="SM00582">
    <property type="entry name" value="RPR"/>
    <property type="match status" value="1"/>
</dbReference>
<feature type="region of interest" description="Disordered" evidence="8">
    <location>
        <begin position="299"/>
        <end position="324"/>
    </location>
</feature>
<feature type="compositionally biased region" description="Basic and acidic residues" evidence="8">
    <location>
        <begin position="1039"/>
        <end position="1115"/>
    </location>
</feature>
<keyword evidence="3 7" id="KW-0694">RNA-binding</keyword>
<dbReference type="InterPro" id="IPR051485">
    <property type="entry name" value="SR-CTD_assoc_factor"/>
</dbReference>
<evidence type="ECO:0000256" key="7">
    <source>
        <dbReference type="PROSITE-ProRule" id="PRU00176"/>
    </source>
</evidence>
<organism evidence="11 12">
    <name type="scientific">Mus spicilegus</name>
    <name type="common">Mound-building mouse</name>
    <dbReference type="NCBI Taxonomy" id="10103"/>
    <lineage>
        <taxon>Eukaryota</taxon>
        <taxon>Metazoa</taxon>
        <taxon>Chordata</taxon>
        <taxon>Craniata</taxon>
        <taxon>Vertebrata</taxon>
        <taxon>Euteleostomi</taxon>
        <taxon>Mammalia</taxon>
        <taxon>Eutheria</taxon>
        <taxon>Euarchontoglires</taxon>
        <taxon>Glires</taxon>
        <taxon>Rodentia</taxon>
        <taxon>Myomorpha</taxon>
        <taxon>Muroidea</taxon>
        <taxon>Muridae</taxon>
        <taxon>Murinae</taxon>
        <taxon>Mus</taxon>
        <taxon>Mus</taxon>
    </lineage>
</organism>
<dbReference type="GO" id="GO:0006397">
    <property type="term" value="P:mRNA processing"/>
    <property type="evidence" value="ECO:0007669"/>
    <property type="project" value="UniProtKB-ARBA"/>
</dbReference>
<dbReference type="PANTHER" id="PTHR23140:SF3">
    <property type="entry name" value="SR-RELATED AND CTD-ASSOCIATED FACTOR 4"/>
    <property type="match status" value="1"/>
</dbReference>
<dbReference type="FunFam" id="1.25.40.90:FF:000004">
    <property type="entry name" value="splicing factor, arginine/serine-rich 15"/>
    <property type="match status" value="1"/>
</dbReference>
<evidence type="ECO:0000256" key="4">
    <source>
        <dbReference type="ARBA" id="ARBA00023015"/>
    </source>
</evidence>
<feature type="compositionally biased region" description="Basic residues" evidence="8">
    <location>
        <begin position="459"/>
        <end position="500"/>
    </location>
</feature>
<reference evidence="11" key="2">
    <citation type="submission" date="2025-09" db="UniProtKB">
        <authorList>
            <consortium name="Ensembl"/>
        </authorList>
    </citation>
    <scope>IDENTIFICATION</scope>
</reference>
<dbReference type="GO" id="GO:2000805">
    <property type="term" value="P:negative regulation of termination of RNA polymerase II transcription, poly(A)-coupled"/>
    <property type="evidence" value="ECO:0007669"/>
    <property type="project" value="TreeGrafter"/>
</dbReference>
<feature type="domain" description="RRM" evidence="9">
    <location>
        <begin position="533"/>
        <end position="607"/>
    </location>
</feature>
<evidence type="ECO:0000259" key="10">
    <source>
        <dbReference type="PROSITE" id="PS51391"/>
    </source>
</evidence>
<dbReference type="InterPro" id="IPR034369">
    <property type="entry name" value="SCAF4_RRM"/>
</dbReference>
<evidence type="ECO:0000256" key="5">
    <source>
        <dbReference type="ARBA" id="ARBA00023163"/>
    </source>
</evidence>
<feature type="compositionally biased region" description="Pro residues" evidence="8">
    <location>
        <begin position="367"/>
        <end position="380"/>
    </location>
</feature>
<dbReference type="PROSITE" id="PS51391">
    <property type="entry name" value="CID"/>
    <property type="match status" value="1"/>
</dbReference>
<proteinExistence type="predicted"/>
<keyword evidence="5" id="KW-0804">Transcription</keyword>
<dbReference type="PANTHER" id="PTHR23140">
    <property type="entry name" value="RNA PROCESSING PROTEIN LD23810P"/>
    <property type="match status" value="1"/>
</dbReference>
<dbReference type="SMART" id="SM00360">
    <property type="entry name" value="RRM"/>
    <property type="match status" value="1"/>
</dbReference>
<feature type="compositionally biased region" description="Basic and acidic residues" evidence="8">
    <location>
        <begin position="448"/>
        <end position="458"/>
    </location>
</feature>
<dbReference type="SUPFAM" id="SSF54928">
    <property type="entry name" value="RNA-binding domain, RBD"/>
    <property type="match status" value="1"/>
</dbReference>
<evidence type="ECO:0000313" key="11">
    <source>
        <dbReference type="Ensembl" id="ENSMSIP00000020812.1"/>
    </source>
</evidence>
<protein>
    <submittedName>
        <fullName evidence="11">SR-related CTD-associated factor 4</fullName>
    </submittedName>
</protein>
<evidence type="ECO:0000256" key="6">
    <source>
        <dbReference type="ARBA" id="ARBA00023242"/>
    </source>
</evidence>
<evidence type="ECO:0000256" key="1">
    <source>
        <dbReference type="ARBA" id="ARBA00004123"/>
    </source>
</evidence>
<accession>A0A8C6HFD7</accession>
<dbReference type="GO" id="GO:0005634">
    <property type="term" value="C:nucleus"/>
    <property type="evidence" value="ECO:0007669"/>
    <property type="project" value="UniProtKB-SubCell"/>
</dbReference>
<feature type="compositionally biased region" description="Polar residues" evidence="8">
    <location>
        <begin position="417"/>
        <end position="429"/>
    </location>
</feature>
<feature type="region of interest" description="Disordered" evidence="8">
    <location>
        <begin position="815"/>
        <end position="842"/>
    </location>
</feature>
<dbReference type="GO" id="GO:1990269">
    <property type="term" value="F:RNA polymerase II C-terminal domain phosphoserine binding"/>
    <property type="evidence" value="ECO:0007669"/>
    <property type="project" value="TreeGrafter"/>
</dbReference>
<feature type="compositionally biased region" description="Low complexity" evidence="8">
    <location>
        <begin position="977"/>
        <end position="1012"/>
    </location>
</feature>
<keyword evidence="6" id="KW-0539">Nucleus</keyword>
<dbReference type="PRINTS" id="PR01217">
    <property type="entry name" value="PRICHEXTENSN"/>
</dbReference>
<feature type="compositionally biased region" description="Basic and acidic residues" evidence="8">
    <location>
        <begin position="502"/>
        <end position="517"/>
    </location>
</feature>
<keyword evidence="4" id="KW-0805">Transcription regulation</keyword>
<keyword evidence="2" id="KW-0597">Phosphoprotein</keyword>
<evidence type="ECO:0000256" key="8">
    <source>
        <dbReference type="SAM" id="MobiDB-lite"/>
    </source>
</evidence>
<evidence type="ECO:0000256" key="3">
    <source>
        <dbReference type="ARBA" id="ARBA00022884"/>
    </source>
</evidence>
<dbReference type="Gene3D" id="3.30.70.330">
    <property type="match status" value="1"/>
</dbReference>
<dbReference type="InterPro" id="IPR006569">
    <property type="entry name" value="CID_dom"/>
</dbReference>
<dbReference type="InterPro" id="IPR008942">
    <property type="entry name" value="ENTH_VHS"/>
</dbReference>
<dbReference type="InterPro" id="IPR000504">
    <property type="entry name" value="RRM_dom"/>
</dbReference>
<feature type="region of interest" description="Disordered" evidence="8">
    <location>
        <begin position="905"/>
        <end position="1176"/>
    </location>
</feature>
<dbReference type="InterPro" id="IPR012677">
    <property type="entry name" value="Nucleotide-bd_a/b_plait_sf"/>
</dbReference>
<dbReference type="AlphaFoldDB" id="A0A8C6HFD7"/>
<dbReference type="CDD" id="cd17005">
    <property type="entry name" value="CID_SFRS15_SCAF4"/>
    <property type="match status" value="1"/>
</dbReference>
<dbReference type="CDD" id="cd12461">
    <property type="entry name" value="RRM_SCAF4"/>
    <property type="match status" value="1"/>
</dbReference>
<feature type="region of interest" description="Disordered" evidence="8">
    <location>
        <begin position="655"/>
        <end position="685"/>
    </location>
</feature>
<dbReference type="GO" id="GO:0003723">
    <property type="term" value="F:RNA binding"/>
    <property type="evidence" value="ECO:0007669"/>
    <property type="project" value="UniProtKB-UniRule"/>
</dbReference>
<dbReference type="PROSITE" id="PS50102">
    <property type="entry name" value="RRM"/>
    <property type="match status" value="1"/>
</dbReference>
<evidence type="ECO:0000259" key="9">
    <source>
        <dbReference type="PROSITE" id="PS50102"/>
    </source>
</evidence>
<dbReference type="InterPro" id="IPR035979">
    <property type="entry name" value="RBD_domain_sf"/>
</dbReference>